<dbReference type="GO" id="GO:0016020">
    <property type="term" value="C:membrane"/>
    <property type="evidence" value="ECO:0007669"/>
    <property type="project" value="UniProtKB-SubCell"/>
</dbReference>
<evidence type="ECO:0000313" key="6">
    <source>
        <dbReference type="EMBL" id="AZN40805.1"/>
    </source>
</evidence>
<feature type="transmembrane region" description="Helical" evidence="5">
    <location>
        <begin position="201"/>
        <end position="220"/>
    </location>
</feature>
<evidence type="ECO:0000256" key="1">
    <source>
        <dbReference type="ARBA" id="ARBA00004141"/>
    </source>
</evidence>
<dbReference type="Proteomes" id="UP000272528">
    <property type="component" value="Chromosome"/>
</dbReference>
<feature type="transmembrane region" description="Helical" evidence="5">
    <location>
        <begin position="87"/>
        <end position="104"/>
    </location>
</feature>
<dbReference type="AlphaFoldDB" id="A0A3Q8X5W4"/>
<feature type="transmembrane region" description="Helical" evidence="5">
    <location>
        <begin position="232"/>
        <end position="252"/>
    </location>
</feature>
<name>A0A3Q8X5W4_9BACL</name>
<dbReference type="EMBL" id="CP034437">
    <property type="protein sequence ID" value="AZN40805.1"/>
    <property type="molecule type" value="Genomic_DNA"/>
</dbReference>
<feature type="transmembrane region" description="Helical" evidence="5">
    <location>
        <begin position="62"/>
        <end position="81"/>
    </location>
</feature>
<accession>A0A3Q8X5W4</accession>
<gene>
    <name evidence="6" type="ORF">EJC50_14885</name>
</gene>
<evidence type="ECO:0000256" key="5">
    <source>
        <dbReference type="SAM" id="Phobius"/>
    </source>
</evidence>
<dbReference type="OrthoDB" id="9811701at2"/>
<dbReference type="KEGG" id="palb:EJC50_14885"/>
<evidence type="ECO:0000256" key="4">
    <source>
        <dbReference type="ARBA" id="ARBA00023136"/>
    </source>
</evidence>
<proteinExistence type="predicted"/>
<dbReference type="PANTHER" id="PTHR30249:SF0">
    <property type="entry name" value="PLASTIDAL GLYCOLATE_GLYCERATE TRANSLOCATOR 1, CHLOROPLASTIC"/>
    <property type="match status" value="1"/>
</dbReference>
<keyword evidence="7" id="KW-1185">Reference proteome</keyword>
<organism evidence="6 7">
    <name type="scientific">Paenibacillus albus</name>
    <dbReference type="NCBI Taxonomy" id="2495582"/>
    <lineage>
        <taxon>Bacteria</taxon>
        <taxon>Bacillati</taxon>
        <taxon>Bacillota</taxon>
        <taxon>Bacilli</taxon>
        <taxon>Bacillales</taxon>
        <taxon>Paenibacillaceae</taxon>
        <taxon>Paenibacillus</taxon>
    </lineage>
</organism>
<sequence length="253" mass="26549">MSFCCSPALRHSLLSRIADRRCRRLNNNLIADPIFGTTLTIAAYGAALLLKRRWSWLHPLIAAPLLVYVVLQLGGISYTAYRVGGDMVTYFLGPATVAMAVPLYKHAMRLRRLLPSLLLGAFVGSFLGLLVNAGSVIIFGGTESFLHAALPKSVTTAVAIDLSRWLGGSPELTAALTVTTGLVGSVAGPPLLRLCGVTDKIAASIAIGAAAHGIGSAKLLSESEEQGGLSGFSMAACTVFTPVLLLPVHAWLL</sequence>
<dbReference type="InterPro" id="IPR007300">
    <property type="entry name" value="CidB/LrgB"/>
</dbReference>
<feature type="transmembrane region" description="Helical" evidence="5">
    <location>
        <begin position="33"/>
        <end position="50"/>
    </location>
</feature>
<evidence type="ECO:0000256" key="3">
    <source>
        <dbReference type="ARBA" id="ARBA00022989"/>
    </source>
</evidence>
<keyword evidence="2 5" id="KW-0812">Transmembrane</keyword>
<keyword evidence="4 5" id="KW-0472">Membrane</keyword>
<dbReference type="PANTHER" id="PTHR30249">
    <property type="entry name" value="PUTATIVE SEROTONIN TRANSPORTER"/>
    <property type="match status" value="1"/>
</dbReference>
<comment type="subcellular location">
    <subcellularLocation>
        <location evidence="1">Membrane</location>
        <topology evidence="1">Multi-pass membrane protein</topology>
    </subcellularLocation>
</comment>
<evidence type="ECO:0000256" key="2">
    <source>
        <dbReference type="ARBA" id="ARBA00022692"/>
    </source>
</evidence>
<feature type="transmembrane region" description="Helical" evidence="5">
    <location>
        <begin position="116"/>
        <end position="140"/>
    </location>
</feature>
<reference evidence="7" key="1">
    <citation type="submission" date="2018-12" db="EMBL/GenBank/DDBJ databases">
        <title>Genome sequence of Peanibacillus sp.</title>
        <authorList>
            <person name="Subramani G."/>
            <person name="Srinivasan S."/>
            <person name="Kim M.K."/>
        </authorList>
    </citation>
    <scope>NUCLEOTIDE SEQUENCE [LARGE SCALE GENOMIC DNA]</scope>
    <source>
        <strain evidence="7">18JY67-1</strain>
    </source>
</reference>
<dbReference type="Pfam" id="PF04172">
    <property type="entry name" value="LrgB"/>
    <property type="match status" value="1"/>
</dbReference>
<keyword evidence="3 5" id="KW-1133">Transmembrane helix</keyword>
<protein>
    <submittedName>
        <fullName evidence="6">LrgB family protein</fullName>
    </submittedName>
</protein>
<evidence type="ECO:0000313" key="7">
    <source>
        <dbReference type="Proteomes" id="UP000272528"/>
    </source>
</evidence>